<evidence type="ECO:0000256" key="7">
    <source>
        <dbReference type="ARBA" id="ARBA00022723"/>
    </source>
</evidence>
<evidence type="ECO:0000256" key="13">
    <source>
        <dbReference type="PROSITE-ProRule" id="PRU00175"/>
    </source>
</evidence>
<evidence type="ECO:0000256" key="14">
    <source>
        <dbReference type="SAM" id="MobiDB-lite"/>
    </source>
</evidence>
<comment type="pathway">
    <text evidence="3">Protein modification; protein ubiquitination.</text>
</comment>
<evidence type="ECO:0000256" key="2">
    <source>
        <dbReference type="ARBA" id="ARBA00004167"/>
    </source>
</evidence>
<comment type="caution">
    <text evidence="17">The sequence shown here is derived from an EMBL/GenBank/DDBJ whole genome shotgun (WGS) entry which is preliminary data.</text>
</comment>
<organism evidence="17 18">
    <name type="scientific">Tetracentron sinense</name>
    <name type="common">Spur-leaf</name>
    <dbReference type="NCBI Taxonomy" id="13715"/>
    <lineage>
        <taxon>Eukaryota</taxon>
        <taxon>Viridiplantae</taxon>
        <taxon>Streptophyta</taxon>
        <taxon>Embryophyta</taxon>
        <taxon>Tracheophyta</taxon>
        <taxon>Spermatophyta</taxon>
        <taxon>Magnoliopsida</taxon>
        <taxon>Trochodendrales</taxon>
        <taxon>Trochodendraceae</taxon>
        <taxon>Tetracentron</taxon>
    </lineage>
</organism>
<dbReference type="SMART" id="SM00184">
    <property type="entry name" value="RING"/>
    <property type="match status" value="1"/>
</dbReference>
<protein>
    <recommendedName>
        <fullName evidence="4">RING-type E3 ubiquitin transferase</fullName>
        <ecNumber evidence="4">2.3.2.27</ecNumber>
    </recommendedName>
</protein>
<dbReference type="InterPro" id="IPR013083">
    <property type="entry name" value="Znf_RING/FYVE/PHD"/>
</dbReference>
<comment type="catalytic activity">
    <reaction evidence="1">
        <text>S-ubiquitinyl-[E2 ubiquitin-conjugating enzyme]-L-cysteine + [acceptor protein]-L-lysine = [E2 ubiquitin-conjugating enzyme]-L-cysteine + N(6)-ubiquitinyl-[acceptor protein]-L-lysine.</text>
        <dbReference type="EC" id="2.3.2.27"/>
    </reaction>
</comment>
<keyword evidence="10" id="KW-0862">Zinc</keyword>
<keyword evidence="12 15" id="KW-0472">Membrane</keyword>
<keyword evidence="18" id="KW-1185">Reference proteome</keyword>
<dbReference type="EMBL" id="JABCRI010000021">
    <property type="protein sequence ID" value="KAF8380706.1"/>
    <property type="molecule type" value="Genomic_DNA"/>
</dbReference>
<evidence type="ECO:0000259" key="16">
    <source>
        <dbReference type="PROSITE" id="PS50089"/>
    </source>
</evidence>
<keyword evidence="11 15" id="KW-1133">Transmembrane helix</keyword>
<evidence type="ECO:0000256" key="12">
    <source>
        <dbReference type="ARBA" id="ARBA00023136"/>
    </source>
</evidence>
<dbReference type="GO" id="GO:0016567">
    <property type="term" value="P:protein ubiquitination"/>
    <property type="evidence" value="ECO:0007669"/>
    <property type="project" value="UniProtKB-UniPathway"/>
</dbReference>
<dbReference type="Pfam" id="PF13639">
    <property type="entry name" value="zf-RING_2"/>
    <property type="match status" value="1"/>
</dbReference>
<dbReference type="SUPFAM" id="SSF57850">
    <property type="entry name" value="RING/U-box"/>
    <property type="match status" value="1"/>
</dbReference>
<evidence type="ECO:0000256" key="3">
    <source>
        <dbReference type="ARBA" id="ARBA00004906"/>
    </source>
</evidence>
<dbReference type="PANTHER" id="PTHR46913:SF22">
    <property type="entry name" value="RING-TYPE E3 UBIQUITIN TRANSFERASE"/>
    <property type="match status" value="1"/>
</dbReference>
<evidence type="ECO:0000256" key="4">
    <source>
        <dbReference type="ARBA" id="ARBA00012483"/>
    </source>
</evidence>
<dbReference type="OrthoDB" id="9984778at2759"/>
<evidence type="ECO:0000256" key="15">
    <source>
        <dbReference type="SAM" id="Phobius"/>
    </source>
</evidence>
<dbReference type="PANTHER" id="PTHR46913">
    <property type="entry name" value="RING-H2 FINGER PROTEIN ATL16"/>
    <property type="match status" value="1"/>
</dbReference>
<evidence type="ECO:0000256" key="9">
    <source>
        <dbReference type="ARBA" id="ARBA00022786"/>
    </source>
</evidence>
<keyword evidence="9" id="KW-0833">Ubl conjugation pathway</keyword>
<evidence type="ECO:0000256" key="8">
    <source>
        <dbReference type="ARBA" id="ARBA00022771"/>
    </source>
</evidence>
<keyword evidence="5" id="KW-0808">Transferase</keyword>
<evidence type="ECO:0000256" key="5">
    <source>
        <dbReference type="ARBA" id="ARBA00022679"/>
    </source>
</evidence>
<feature type="transmembrane region" description="Helical" evidence="15">
    <location>
        <begin position="12"/>
        <end position="35"/>
    </location>
</feature>
<name>A0A834YEF2_TETSI</name>
<dbReference type="GO" id="GO:0061630">
    <property type="term" value="F:ubiquitin protein ligase activity"/>
    <property type="evidence" value="ECO:0007669"/>
    <property type="project" value="UniProtKB-EC"/>
</dbReference>
<evidence type="ECO:0000256" key="6">
    <source>
        <dbReference type="ARBA" id="ARBA00022692"/>
    </source>
</evidence>
<dbReference type="AlphaFoldDB" id="A0A834YEF2"/>
<evidence type="ECO:0000313" key="18">
    <source>
        <dbReference type="Proteomes" id="UP000655225"/>
    </source>
</evidence>
<dbReference type="OMA" id="PYMSTRD"/>
<keyword evidence="8 13" id="KW-0863">Zinc-finger</keyword>
<feature type="domain" description="RING-type" evidence="16">
    <location>
        <begin position="100"/>
        <end position="142"/>
    </location>
</feature>
<gene>
    <name evidence="17" type="ORF">HHK36_028196</name>
</gene>
<dbReference type="Proteomes" id="UP000655225">
    <property type="component" value="Unassembled WGS sequence"/>
</dbReference>
<dbReference type="InterPro" id="IPR001841">
    <property type="entry name" value="Znf_RING"/>
</dbReference>
<dbReference type="EC" id="2.3.2.27" evidence="4"/>
<evidence type="ECO:0000256" key="1">
    <source>
        <dbReference type="ARBA" id="ARBA00000900"/>
    </source>
</evidence>
<evidence type="ECO:0000313" key="17">
    <source>
        <dbReference type="EMBL" id="KAF8380706.1"/>
    </source>
</evidence>
<dbReference type="UniPathway" id="UPA00143"/>
<keyword evidence="7" id="KW-0479">Metal-binding</keyword>
<dbReference type="GO" id="GO:0016020">
    <property type="term" value="C:membrane"/>
    <property type="evidence" value="ECO:0007669"/>
    <property type="project" value="UniProtKB-SubCell"/>
</dbReference>
<proteinExistence type="predicted"/>
<sequence length="330" mass="37026">MDFADDDSGPNFSPLVIAVIGILASAFLLVSYYTFISKYCGNSDRARRRENNDPGEELDDNPLHNEPWEVGTGGLDEALIKSITVYKYNKRNGSIEGTDCSVCLNEFQEDESLRLLPKCKHAFHLPCIDTWLKSHSNCPLCRATIVPTNPLPIHLPPPIPESSPENRFRQENQPENSTVTMVENLESGCVEEVSLVSDVPKTPLRAISDLGNFEERHTIIQIRDEGTLDIRRSVSTLEMRRSVSMDSSQQGRLLIADVLHINQDDCQMEDRQFPMNVGSSKLPSGEHCKSSNRSRVLHCVMSPVAMKRSFSNGRLSFTRHGRGRNTIIPM</sequence>
<keyword evidence="6 15" id="KW-0812">Transmembrane</keyword>
<dbReference type="GO" id="GO:0008270">
    <property type="term" value="F:zinc ion binding"/>
    <property type="evidence" value="ECO:0007669"/>
    <property type="project" value="UniProtKB-KW"/>
</dbReference>
<reference evidence="17 18" key="1">
    <citation type="submission" date="2020-04" db="EMBL/GenBank/DDBJ databases">
        <title>Plant Genome Project.</title>
        <authorList>
            <person name="Zhang R.-G."/>
        </authorList>
    </citation>
    <scope>NUCLEOTIDE SEQUENCE [LARGE SCALE GENOMIC DNA]</scope>
    <source>
        <strain evidence="17">YNK0</strain>
        <tissue evidence="17">Leaf</tissue>
    </source>
</reference>
<comment type="subcellular location">
    <subcellularLocation>
        <location evidence="2">Membrane</location>
        <topology evidence="2">Single-pass membrane protein</topology>
    </subcellularLocation>
</comment>
<dbReference type="CDD" id="cd16461">
    <property type="entry name" value="RING-H2_EL5-like"/>
    <property type="match status" value="1"/>
</dbReference>
<feature type="region of interest" description="Disordered" evidence="14">
    <location>
        <begin position="45"/>
        <end position="67"/>
    </location>
</feature>
<dbReference type="FunFam" id="3.30.40.10:FF:000233">
    <property type="entry name" value="RING-H2 finger protein ATL54"/>
    <property type="match status" value="1"/>
</dbReference>
<evidence type="ECO:0000256" key="11">
    <source>
        <dbReference type="ARBA" id="ARBA00022989"/>
    </source>
</evidence>
<dbReference type="Gene3D" id="3.30.40.10">
    <property type="entry name" value="Zinc/RING finger domain, C3HC4 (zinc finger)"/>
    <property type="match status" value="1"/>
</dbReference>
<dbReference type="InterPro" id="IPR044600">
    <property type="entry name" value="ATL1/ATL16-like"/>
</dbReference>
<evidence type="ECO:0000256" key="10">
    <source>
        <dbReference type="ARBA" id="ARBA00022833"/>
    </source>
</evidence>
<accession>A0A834YEF2</accession>
<dbReference type="PROSITE" id="PS50089">
    <property type="entry name" value="ZF_RING_2"/>
    <property type="match status" value="1"/>
</dbReference>